<evidence type="ECO:0000313" key="12">
    <source>
        <dbReference type="EMBL" id="KZS95867.1"/>
    </source>
</evidence>
<evidence type="ECO:0000256" key="9">
    <source>
        <dbReference type="SAM" id="SignalP"/>
    </source>
</evidence>
<feature type="region of interest" description="Disordered" evidence="7">
    <location>
        <begin position="566"/>
        <end position="641"/>
    </location>
</feature>
<dbReference type="PANTHER" id="PTHR21229">
    <property type="entry name" value="LUNG SEVEN TRANSMEMBRANE RECEPTOR"/>
    <property type="match status" value="1"/>
</dbReference>
<dbReference type="STRING" id="1314777.A0A164XDJ2"/>
<dbReference type="InterPro" id="IPR053937">
    <property type="entry name" value="GOST_TM"/>
</dbReference>
<comment type="similarity">
    <text evidence="2">Belongs to the LU7TM family.</text>
</comment>
<dbReference type="Pfam" id="PF06814">
    <property type="entry name" value="GOST_TM"/>
    <property type="match status" value="1"/>
</dbReference>
<evidence type="ECO:0000256" key="6">
    <source>
        <dbReference type="ARBA" id="ARBA00023136"/>
    </source>
</evidence>
<dbReference type="PANTHER" id="PTHR21229:SF1">
    <property type="entry name" value="GH17801P"/>
    <property type="match status" value="1"/>
</dbReference>
<dbReference type="InterPro" id="IPR009637">
    <property type="entry name" value="GPR107/GPR108-like"/>
</dbReference>
<feature type="transmembrane region" description="Helical" evidence="8">
    <location>
        <begin position="286"/>
        <end position="308"/>
    </location>
</feature>
<dbReference type="GO" id="GO:0005829">
    <property type="term" value="C:cytosol"/>
    <property type="evidence" value="ECO:0007669"/>
    <property type="project" value="GOC"/>
</dbReference>
<comment type="subcellular location">
    <subcellularLocation>
        <location evidence="1">Membrane</location>
        <topology evidence="1">Multi-pass membrane protein</topology>
    </subcellularLocation>
</comment>
<evidence type="ECO:0008006" key="14">
    <source>
        <dbReference type="Google" id="ProtNLM"/>
    </source>
</evidence>
<feature type="compositionally biased region" description="Polar residues" evidence="7">
    <location>
        <begin position="132"/>
        <end position="142"/>
    </location>
</feature>
<protein>
    <recommendedName>
        <fullName evidence="14">Integral membrane protein</fullName>
    </recommendedName>
</protein>
<dbReference type="GO" id="GO:0042147">
    <property type="term" value="P:retrograde transport, endosome to Golgi"/>
    <property type="evidence" value="ECO:0007669"/>
    <property type="project" value="TreeGrafter"/>
</dbReference>
<sequence>MGWRLALGFAGLLLARLSRAYEIPISDTDDTRQACSGMWGGKNAHINVTFDAESQGQLAMVIYRWSDVSMLGKVTSESDDTLPKTYVCTSDAVRGGFCDNAQLGHFIIDLEPGVSLNETSFWSNRVAFGEPPSNNMPDSSLPNEDLALPPDSSLSEDSPPTTPEESAPAPEESEEEESPADKGFWDNPDGNVLPEDDDVEDDGPTNWKRNLQRRQDGSSDIWWYKEPIMYPVTKTGYYCVAIVPVTIVDGRPTGDTNVPFHPQYSGVILFRNTFEGKLPATDYPKVGFYFFLFVTYLVLGGVWAYTCWKQREQLLPIQNYLSALVALLVIEMLSSWAYYRYLNSHGTGVVAVVFLFVVAILDAARNALSLLLLLIVSLGLSVVRESLGPTMMRCWILAAAHFVFGVLYAVGIVELELESTTALVLLLFVIPLAFTLSGFLLWIMYALNRTIAELAARKQTYKLTMFKRLHFILLGTVFVIFLFFIVSSMSFADRLGENYANDTWKTRWWLLDGWLALLYLGVFGSIAYLWRPTEHNRRLAMSEELAQEDAEDYDLEGLQRRADREDDDVTLVGDRRQPRHERVGEDEVVFDIGDAHDSDEEDDKRHTSVPRTGSTSPHAGDEETAGLIQQGYRRQPGDKDD</sequence>
<evidence type="ECO:0000256" key="4">
    <source>
        <dbReference type="ARBA" id="ARBA00022729"/>
    </source>
</evidence>
<feature type="domain" description="GOST seven transmembrane" evidence="10">
    <location>
        <begin position="284"/>
        <end position="536"/>
    </location>
</feature>
<dbReference type="GO" id="GO:0016020">
    <property type="term" value="C:membrane"/>
    <property type="evidence" value="ECO:0007669"/>
    <property type="project" value="UniProtKB-SubCell"/>
</dbReference>
<evidence type="ECO:0000256" key="1">
    <source>
        <dbReference type="ARBA" id="ARBA00004141"/>
    </source>
</evidence>
<evidence type="ECO:0000256" key="3">
    <source>
        <dbReference type="ARBA" id="ARBA00022692"/>
    </source>
</evidence>
<dbReference type="OrthoDB" id="19932at2759"/>
<name>A0A164XDJ2_9AGAM</name>
<keyword evidence="5 8" id="KW-1133">Transmembrane helix</keyword>
<evidence type="ECO:0000259" key="10">
    <source>
        <dbReference type="Pfam" id="PF06814"/>
    </source>
</evidence>
<feature type="transmembrane region" description="Helical" evidence="8">
    <location>
        <begin position="469"/>
        <end position="488"/>
    </location>
</feature>
<keyword evidence="13" id="KW-1185">Reference proteome</keyword>
<feature type="chain" id="PRO_5007854354" description="Integral membrane protein" evidence="9">
    <location>
        <begin position="21"/>
        <end position="641"/>
    </location>
</feature>
<feature type="transmembrane region" description="Helical" evidence="8">
    <location>
        <begin position="508"/>
        <end position="530"/>
    </location>
</feature>
<keyword evidence="3 8" id="KW-0812">Transmembrane</keyword>
<accession>A0A164XDJ2</accession>
<feature type="transmembrane region" description="Helical" evidence="8">
    <location>
        <begin position="425"/>
        <end position="448"/>
    </location>
</feature>
<dbReference type="InterPro" id="IPR053938">
    <property type="entry name" value="PTM1-like_N"/>
</dbReference>
<feature type="transmembrane region" description="Helical" evidence="8">
    <location>
        <begin position="320"/>
        <end position="339"/>
    </location>
</feature>
<dbReference type="Proteomes" id="UP000076722">
    <property type="component" value="Unassembled WGS sequence"/>
</dbReference>
<evidence type="ECO:0000259" key="11">
    <source>
        <dbReference type="Pfam" id="PF21902"/>
    </source>
</evidence>
<dbReference type="EMBL" id="KV419400">
    <property type="protein sequence ID" value="KZS95867.1"/>
    <property type="molecule type" value="Genomic_DNA"/>
</dbReference>
<feature type="compositionally biased region" description="Acidic residues" evidence="7">
    <location>
        <begin position="194"/>
        <end position="203"/>
    </location>
</feature>
<evidence type="ECO:0000313" key="13">
    <source>
        <dbReference type="Proteomes" id="UP000076722"/>
    </source>
</evidence>
<evidence type="ECO:0000256" key="7">
    <source>
        <dbReference type="SAM" id="MobiDB-lite"/>
    </source>
</evidence>
<feature type="transmembrane region" description="Helical" evidence="8">
    <location>
        <begin position="394"/>
        <end position="413"/>
    </location>
</feature>
<proteinExistence type="inferred from homology"/>
<keyword evidence="6 8" id="KW-0472">Membrane</keyword>
<feature type="signal peptide" evidence="9">
    <location>
        <begin position="1"/>
        <end position="20"/>
    </location>
</feature>
<organism evidence="12 13">
    <name type="scientific">Sistotremastrum niveocremeum HHB9708</name>
    <dbReference type="NCBI Taxonomy" id="1314777"/>
    <lineage>
        <taxon>Eukaryota</taxon>
        <taxon>Fungi</taxon>
        <taxon>Dikarya</taxon>
        <taxon>Basidiomycota</taxon>
        <taxon>Agaricomycotina</taxon>
        <taxon>Agaricomycetes</taxon>
        <taxon>Sistotremastrales</taxon>
        <taxon>Sistotremastraceae</taxon>
        <taxon>Sertulicium</taxon>
        <taxon>Sertulicium niveocremeum</taxon>
    </lineage>
</organism>
<feature type="compositionally biased region" description="Low complexity" evidence="7">
    <location>
        <begin position="144"/>
        <end position="170"/>
    </location>
</feature>
<evidence type="ECO:0000256" key="5">
    <source>
        <dbReference type="ARBA" id="ARBA00022989"/>
    </source>
</evidence>
<gene>
    <name evidence="12" type="ORF">SISNIDRAFT_438421</name>
</gene>
<dbReference type="GO" id="GO:0005794">
    <property type="term" value="C:Golgi apparatus"/>
    <property type="evidence" value="ECO:0007669"/>
    <property type="project" value="TreeGrafter"/>
</dbReference>
<dbReference type="AlphaFoldDB" id="A0A164XDJ2"/>
<feature type="transmembrane region" description="Helical" evidence="8">
    <location>
        <begin position="351"/>
        <end position="382"/>
    </location>
</feature>
<feature type="compositionally biased region" description="Basic and acidic residues" evidence="7">
    <location>
        <begin position="573"/>
        <end position="585"/>
    </location>
</feature>
<feature type="domain" description="PTM1-like N-terminal" evidence="11">
    <location>
        <begin position="32"/>
        <end position="111"/>
    </location>
</feature>
<evidence type="ECO:0000256" key="2">
    <source>
        <dbReference type="ARBA" id="ARBA00007883"/>
    </source>
</evidence>
<keyword evidence="4 9" id="KW-0732">Signal</keyword>
<evidence type="ECO:0000256" key="8">
    <source>
        <dbReference type="SAM" id="Phobius"/>
    </source>
</evidence>
<dbReference type="Pfam" id="PF21902">
    <property type="entry name" value="PTM1-like_N"/>
    <property type="match status" value="1"/>
</dbReference>
<reference evidence="12 13" key="1">
    <citation type="journal article" date="2016" name="Mol. Biol. Evol.">
        <title>Comparative Genomics of Early-Diverging Mushroom-Forming Fungi Provides Insights into the Origins of Lignocellulose Decay Capabilities.</title>
        <authorList>
            <person name="Nagy L.G."/>
            <person name="Riley R."/>
            <person name="Tritt A."/>
            <person name="Adam C."/>
            <person name="Daum C."/>
            <person name="Floudas D."/>
            <person name="Sun H."/>
            <person name="Yadav J.S."/>
            <person name="Pangilinan J."/>
            <person name="Larsson K.H."/>
            <person name="Matsuura K."/>
            <person name="Barry K."/>
            <person name="Labutti K."/>
            <person name="Kuo R."/>
            <person name="Ohm R.A."/>
            <person name="Bhattacharya S.S."/>
            <person name="Shirouzu T."/>
            <person name="Yoshinaga Y."/>
            <person name="Martin F.M."/>
            <person name="Grigoriev I.V."/>
            <person name="Hibbett D.S."/>
        </authorList>
    </citation>
    <scope>NUCLEOTIDE SEQUENCE [LARGE SCALE GENOMIC DNA]</scope>
    <source>
        <strain evidence="12 13">HHB9708</strain>
    </source>
</reference>
<feature type="region of interest" description="Disordered" evidence="7">
    <location>
        <begin position="132"/>
        <end position="211"/>
    </location>
</feature>